<protein>
    <submittedName>
        <fullName evidence="3">ABC transporter ATP-binding protein</fullName>
    </submittedName>
</protein>
<dbReference type="EMBL" id="LS991952">
    <property type="protein sequence ID" value="SYV94070.1"/>
    <property type="molecule type" value="Genomic_DNA"/>
</dbReference>
<proteinExistence type="predicted"/>
<dbReference type="Pfam" id="PF06470">
    <property type="entry name" value="SMC_hinge"/>
    <property type="match status" value="1"/>
</dbReference>
<accession>A0A3B0PDW7</accession>
<evidence type="ECO:0000313" key="4">
    <source>
        <dbReference type="Proteomes" id="UP000260136"/>
    </source>
</evidence>
<sequence length="270" mass="30378">MQVQFYQNQKINQFAQDAGVRTVLNNKDAIGGVHGIVQDFIKVEPEYELAISTALNKAAKNIIVDSNQDAINAVNFLKANKAGRATFLPLANLKDRDVKPEHLEVLEQVEGYLGIAANLVNYHDQYDPAIRALLGQIIIASDLEAATKISKFTYQLYRVISLGGDIVNAGGAITGGAESKQTHSLFNLDEKIDTLKNELLVAEKNINELNKKLEFLTADYTKKDKEFNEQKIAIQRYQDLIVIEQKKLDDYKIQYEQLTDKTFDGEDVKW</sequence>
<dbReference type="InterPro" id="IPR036277">
    <property type="entry name" value="SMC_hinge_sf"/>
</dbReference>
<keyword evidence="3" id="KW-0547">Nucleotide-binding</keyword>
<evidence type="ECO:0000313" key="3">
    <source>
        <dbReference type="EMBL" id="SYV94070.1"/>
    </source>
</evidence>
<dbReference type="GO" id="GO:0005524">
    <property type="term" value="F:ATP binding"/>
    <property type="evidence" value="ECO:0007669"/>
    <property type="project" value="UniProtKB-KW"/>
</dbReference>
<organism evidence="3 4">
    <name type="scientific">Mycoplasmoides gallisepticum</name>
    <name type="common">Mycoplasma gallisepticum</name>
    <dbReference type="NCBI Taxonomy" id="2096"/>
    <lineage>
        <taxon>Bacteria</taxon>
        <taxon>Bacillati</taxon>
        <taxon>Mycoplasmatota</taxon>
        <taxon>Mycoplasmoidales</taxon>
        <taxon>Mycoplasmoidaceae</taxon>
        <taxon>Mycoplasmoides</taxon>
    </lineage>
</organism>
<dbReference type="Gene3D" id="1.20.1060.20">
    <property type="match status" value="1"/>
</dbReference>
<keyword evidence="3" id="KW-0067">ATP-binding</keyword>
<feature type="non-terminal residue" evidence="3">
    <location>
        <position position="270"/>
    </location>
</feature>
<evidence type="ECO:0000256" key="1">
    <source>
        <dbReference type="SAM" id="Coils"/>
    </source>
</evidence>
<dbReference type="AlphaFoldDB" id="A0A3B0PDW7"/>
<reference evidence="4" key="1">
    <citation type="submission" date="2018-06" db="EMBL/GenBank/DDBJ databases">
        <authorList>
            <consortium name="Pathogen Informatics"/>
        </authorList>
    </citation>
    <scope>NUCLEOTIDE SEQUENCE [LARGE SCALE GENOMIC DNA]</scope>
    <source>
        <strain evidence="4">NCTC10115</strain>
    </source>
</reference>
<dbReference type="GO" id="GO:0005694">
    <property type="term" value="C:chromosome"/>
    <property type="evidence" value="ECO:0007669"/>
    <property type="project" value="InterPro"/>
</dbReference>
<feature type="coiled-coil region" evidence="1">
    <location>
        <begin position="185"/>
        <end position="261"/>
    </location>
</feature>
<dbReference type="GO" id="GO:0051276">
    <property type="term" value="P:chromosome organization"/>
    <property type="evidence" value="ECO:0007669"/>
    <property type="project" value="InterPro"/>
</dbReference>
<feature type="domain" description="SMC hinge" evidence="2">
    <location>
        <begin position="31"/>
        <end position="150"/>
    </location>
</feature>
<name>A0A3B0PDW7_MYCGL</name>
<dbReference type="Proteomes" id="UP000260136">
    <property type="component" value="Chromosome"/>
</dbReference>
<gene>
    <name evidence="3" type="primary">smc_3</name>
    <name evidence="3" type="ORF">NCTC10115_00377</name>
</gene>
<keyword evidence="1" id="KW-0175">Coiled coil</keyword>
<evidence type="ECO:0000259" key="2">
    <source>
        <dbReference type="SMART" id="SM00968"/>
    </source>
</evidence>
<dbReference type="SMART" id="SM00968">
    <property type="entry name" value="SMC_hinge"/>
    <property type="match status" value="1"/>
</dbReference>
<dbReference type="Gene3D" id="3.30.70.1620">
    <property type="match status" value="1"/>
</dbReference>
<dbReference type="InterPro" id="IPR010935">
    <property type="entry name" value="SMC_hinge"/>
</dbReference>
<dbReference type="PANTHER" id="PTHR43977">
    <property type="entry name" value="STRUCTURAL MAINTENANCE OF CHROMOSOMES PROTEIN 3"/>
    <property type="match status" value="1"/>
</dbReference>
<dbReference type="SUPFAM" id="SSF75553">
    <property type="entry name" value="Smc hinge domain"/>
    <property type="match status" value="1"/>
</dbReference>